<evidence type="ECO:0000313" key="4">
    <source>
        <dbReference type="Proteomes" id="UP000092504"/>
    </source>
</evidence>
<organism evidence="3 4">
    <name type="scientific">Halomonas elongata</name>
    <dbReference type="NCBI Taxonomy" id="2746"/>
    <lineage>
        <taxon>Bacteria</taxon>
        <taxon>Pseudomonadati</taxon>
        <taxon>Pseudomonadota</taxon>
        <taxon>Gammaproteobacteria</taxon>
        <taxon>Oceanospirillales</taxon>
        <taxon>Halomonadaceae</taxon>
        <taxon>Halomonas</taxon>
    </lineage>
</organism>
<protein>
    <submittedName>
        <fullName evidence="3">2,3-diketo-L-gulonate-binding periplasmic protein YiaO</fullName>
    </submittedName>
</protein>
<dbReference type="NCBIfam" id="NF037995">
    <property type="entry name" value="TRAP_S1"/>
    <property type="match status" value="1"/>
</dbReference>
<sequence length="356" mass="39531">MKTPNFKPSGIASAILLASTLGTTSMAHAVDLNVVLLANEQDEEYDAAQVFENYVESRTGGEVNVNIFVGPQLCSSANECFEAMQAGIVDLFTATAGGVAGIYPPIQGMDIPYTFPDDRTAMAMLSDPELTDYLRREILDATNDGIRLMTMTQTGGWRNFANAKHEIRTPEDVEGLRFRTIESEIQQRLVREMGGSPTPLPWLEVYTGLQTGVVDGTKNSISDITNMNFQEVLNYITLDGHAYMASMWLMGNQKFESLSEEQQKVVADGSALMGVVQFGMQPRKELEAYATWRESGGELYTPTEEEMEQFRSYAEPIRDWYLEANGEEGQEFLSKLEAAKERASQAVEADRQSAMQ</sequence>
<dbReference type="Pfam" id="PF03480">
    <property type="entry name" value="DctP"/>
    <property type="match status" value="1"/>
</dbReference>
<dbReference type="PANTHER" id="PTHR33376">
    <property type="match status" value="1"/>
</dbReference>
<evidence type="ECO:0000256" key="1">
    <source>
        <dbReference type="ARBA" id="ARBA00022729"/>
    </source>
</evidence>
<evidence type="ECO:0000256" key="2">
    <source>
        <dbReference type="SAM" id="SignalP"/>
    </source>
</evidence>
<keyword evidence="1 2" id="KW-0732">Signal</keyword>
<dbReference type="InterPro" id="IPR018389">
    <property type="entry name" value="DctP_fam"/>
</dbReference>
<dbReference type="InterPro" id="IPR038404">
    <property type="entry name" value="TRAP_DctP_sf"/>
</dbReference>
<evidence type="ECO:0000313" key="3">
    <source>
        <dbReference type="EMBL" id="OBX35840.1"/>
    </source>
</evidence>
<name>A0A1B8P0T5_HALEL</name>
<proteinExistence type="predicted"/>
<dbReference type="GO" id="GO:0055085">
    <property type="term" value="P:transmembrane transport"/>
    <property type="evidence" value="ECO:0007669"/>
    <property type="project" value="InterPro"/>
</dbReference>
<gene>
    <name evidence="3" type="primary">yiaO_1</name>
    <name evidence="3" type="ORF">A8U91_00174</name>
</gene>
<dbReference type="Proteomes" id="UP000092504">
    <property type="component" value="Unassembled WGS sequence"/>
</dbReference>
<feature type="chain" id="PRO_5008611311" evidence="2">
    <location>
        <begin position="30"/>
        <end position="356"/>
    </location>
</feature>
<dbReference type="CDD" id="cd13677">
    <property type="entry name" value="PBP2_TRAP_SBP_like_6"/>
    <property type="match status" value="1"/>
</dbReference>
<dbReference type="EMBL" id="MAJD01000001">
    <property type="protein sequence ID" value="OBX35840.1"/>
    <property type="molecule type" value="Genomic_DNA"/>
</dbReference>
<feature type="signal peptide" evidence="2">
    <location>
        <begin position="1"/>
        <end position="29"/>
    </location>
</feature>
<dbReference type="Gene3D" id="3.40.190.170">
    <property type="entry name" value="Bacterial extracellular solute-binding protein, family 7"/>
    <property type="match status" value="1"/>
</dbReference>
<dbReference type="AlphaFoldDB" id="A0A1B8P0T5"/>
<accession>A0A1B8P0T5</accession>
<dbReference type="PATRIC" id="fig|2746.7.peg.183"/>
<dbReference type="PANTHER" id="PTHR33376:SF15">
    <property type="entry name" value="BLL6794 PROTEIN"/>
    <property type="match status" value="1"/>
</dbReference>
<comment type="caution">
    <text evidence="3">The sequence shown here is derived from an EMBL/GenBank/DDBJ whole genome shotgun (WGS) entry which is preliminary data.</text>
</comment>
<reference evidence="3 4" key="1">
    <citation type="submission" date="2016-06" db="EMBL/GenBank/DDBJ databases">
        <title>Genome sequence of halotolerant plant growth promoting strain of Halomonas elongata HEK1 isolated from salterns of Rann of Kutch, Gujarat, India.</title>
        <authorList>
            <person name="Gaba S."/>
            <person name="Singh R.N."/>
            <person name="Abrol S."/>
            <person name="Kaushik R."/>
            <person name="Saxena A.K."/>
        </authorList>
    </citation>
    <scope>NUCLEOTIDE SEQUENCE [LARGE SCALE GENOMIC DNA]</scope>
    <source>
        <strain evidence="3 4">HEK1</strain>
    </source>
</reference>